<gene>
    <name evidence="11" type="ORF">MBBAR_12c00220</name>
</gene>
<evidence type="ECO:0000256" key="8">
    <source>
        <dbReference type="SAM" id="MobiDB-lite"/>
    </source>
</evidence>
<evidence type="ECO:0000256" key="3">
    <source>
        <dbReference type="ARBA" id="ARBA00022448"/>
    </source>
</evidence>
<accession>A0A1V6N1H0</accession>
<evidence type="ECO:0000256" key="9">
    <source>
        <dbReference type="SAM" id="Phobius"/>
    </source>
</evidence>
<evidence type="ECO:0000256" key="5">
    <source>
        <dbReference type="ARBA" id="ARBA00022692"/>
    </source>
</evidence>
<dbReference type="PROSITE" id="PS51012">
    <property type="entry name" value="ABC_TM2"/>
    <property type="match status" value="1"/>
</dbReference>
<evidence type="ECO:0000256" key="4">
    <source>
        <dbReference type="ARBA" id="ARBA00022475"/>
    </source>
</evidence>
<dbReference type="OrthoDB" id="147058at2157"/>
<comment type="subcellular location">
    <subcellularLocation>
        <location evidence="1">Cell membrane</location>
        <topology evidence="1">Multi-pass membrane protein</topology>
    </subcellularLocation>
</comment>
<dbReference type="Proteomes" id="UP000191661">
    <property type="component" value="Unassembled WGS sequence"/>
</dbReference>
<dbReference type="EMBL" id="JXMW01000012">
    <property type="protein sequence ID" value="OQD58548.1"/>
    <property type="molecule type" value="Genomic_DNA"/>
</dbReference>
<evidence type="ECO:0000256" key="1">
    <source>
        <dbReference type="ARBA" id="ARBA00004651"/>
    </source>
</evidence>
<dbReference type="RefSeq" id="WP_080460534.1">
    <property type="nucleotide sequence ID" value="NZ_JXMW01000012.1"/>
</dbReference>
<keyword evidence="12" id="KW-1185">Reference proteome</keyword>
<feature type="domain" description="ABC transmembrane type-2" evidence="10">
    <location>
        <begin position="186"/>
        <end position="416"/>
    </location>
</feature>
<dbReference type="GO" id="GO:0140359">
    <property type="term" value="F:ABC-type transporter activity"/>
    <property type="evidence" value="ECO:0007669"/>
    <property type="project" value="InterPro"/>
</dbReference>
<dbReference type="InterPro" id="IPR013525">
    <property type="entry name" value="ABC2_TM"/>
</dbReference>
<reference evidence="11 12" key="1">
    <citation type="submission" date="2014-12" db="EMBL/GenBank/DDBJ databases">
        <title>Genome sequence of Methanobrevibacter arboriphilicus DH1, DSM1125.</title>
        <authorList>
            <person name="Poehlein A."/>
            <person name="Thauer R.K."/>
            <person name="Seedorf H."/>
            <person name="Daniel R."/>
        </authorList>
    </citation>
    <scope>NUCLEOTIDE SEQUENCE [LARGE SCALE GENOMIC DNA]</scope>
    <source>
        <strain evidence="11 12">DH1</strain>
    </source>
</reference>
<keyword evidence="5 9" id="KW-0812">Transmembrane</keyword>
<evidence type="ECO:0000256" key="7">
    <source>
        <dbReference type="ARBA" id="ARBA00023136"/>
    </source>
</evidence>
<sequence length="417" mass="45404">MEGKKFMWMLKKDLLSLWRHKPRLVSMFLFPIIMIVLFGYGMGGTIENVPIAVVDQSHGEMTDQTLMAVKNMSLFEVKNITSNVNLAKEMVNNGEVKAAIILPPNYDDTSTDQSKMVVLYLDSSDQIASQAIVPATQGLFSQLSAQIGAEKLASLEVQNTAMSPQSSSTNDNGATSTTNSLAADNSTVDSSEADNSISSNVNGIINSINLQINRIYGDIAYIDFLVPAVLAMTVMMSCMMGMGQSIAGERETGELARLFMTPTSITTVVGGKIFSKLIIEIAKALILLAAAILLFGITINGNIFLAIGVLILGALTFVGFGIMISATTQTQEDYTQIVMPFTMPMMFVSGVFYPIETMPWIFQKIAYLFPLTYLNDAMRGVMIKGAGIGDIWIDLLVLLGFLVFFFVAGVIRFDRDV</sequence>
<feature type="transmembrane region" description="Helical" evidence="9">
    <location>
        <begin position="391"/>
        <end position="411"/>
    </location>
</feature>
<dbReference type="InterPro" id="IPR047817">
    <property type="entry name" value="ABC2_TM_bact-type"/>
</dbReference>
<name>A0A1V6N1H0_METAZ</name>
<dbReference type="InterPro" id="IPR051449">
    <property type="entry name" value="ABC-2_transporter_component"/>
</dbReference>
<dbReference type="GO" id="GO:0005886">
    <property type="term" value="C:plasma membrane"/>
    <property type="evidence" value="ECO:0007669"/>
    <property type="project" value="UniProtKB-SubCell"/>
</dbReference>
<feature type="transmembrane region" description="Helical" evidence="9">
    <location>
        <begin position="277"/>
        <end position="297"/>
    </location>
</feature>
<keyword evidence="7 9" id="KW-0472">Membrane</keyword>
<dbReference type="AlphaFoldDB" id="A0A1V6N1H0"/>
<comment type="similarity">
    <text evidence="2">Belongs to the ABC-2 integral membrane protein family.</text>
</comment>
<evidence type="ECO:0000256" key="2">
    <source>
        <dbReference type="ARBA" id="ARBA00007783"/>
    </source>
</evidence>
<feature type="transmembrane region" description="Helical" evidence="9">
    <location>
        <begin position="337"/>
        <end position="355"/>
    </location>
</feature>
<feature type="region of interest" description="Disordered" evidence="8">
    <location>
        <begin position="159"/>
        <end position="194"/>
    </location>
</feature>
<dbReference type="Pfam" id="PF12698">
    <property type="entry name" value="ABC2_membrane_3"/>
    <property type="match status" value="1"/>
</dbReference>
<proteinExistence type="inferred from homology"/>
<organism evidence="11 12">
    <name type="scientific">Methanobrevibacter arboriphilus JCM 13429 = DSM 1125</name>
    <dbReference type="NCBI Taxonomy" id="1300164"/>
    <lineage>
        <taxon>Archaea</taxon>
        <taxon>Methanobacteriati</taxon>
        <taxon>Methanobacteriota</taxon>
        <taxon>Methanomada group</taxon>
        <taxon>Methanobacteria</taxon>
        <taxon>Methanobacteriales</taxon>
        <taxon>Methanobacteriaceae</taxon>
        <taxon>Methanobrevibacter</taxon>
    </lineage>
</organism>
<evidence type="ECO:0000313" key="11">
    <source>
        <dbReference type="EMBL" id="OQD58548.1"/>
    </source>
</evidence>
<comment type="caution">
    <text evidence="11">The sequence shown here is derived from an EMBL/GenBank/DDBJ whole genome shotgun (WGS) entry which is preliminary data.</text>
</comment>
<evidence type="ECO:0000313" key="12">
    <source>
        <dbReference type="Proteomes" id="UP000191661"/>
    </source>
</evidence>
<keyword evidence="4" id="KW-1003">Cell membrane</keyword>
<dbReference type="PANTHER" id="PTHR30294">
    <property type="entry name" value="MEMBRANE COMPONENT OF ABC TRANSPORTER YHHJ-RELATED"/>
    <property type="match status" value="1"/>
</dbReference>
<feature type="transmembrane region" description="Helical" evidence="9">
    <location>
        <begin position="219"/>
        <end position="240"/>
    </location>
</feature>
<dbReference type="Gene3D" id="3.40.1710.10">
    <property type="entry name" value="abc type-2 transporter like domain"/>
    <property type="match status" value="1"/>
</dbReference>
<dbReference type="PANTHER" id="PTHR30294:SF29">
    <property type="entry name" value="MULTIDRUG ABC TRANSPORTER PERMEASE YBHS-RELATED"/>
    <property type="match status" value="1"/>
</dbReference>
<feature type="transmembrane region" description="Helical" evidence="9">
    <location>
        <begin position="303"/>
        <end position="325"/>
    </location>
</feature>
<evidence type="ECO:0000256" key="6">
    <source>
        <dbReference type="ARBA" id="ARBA00022989"/>
    </source>
</evidence>
<evidence type="ECO:0000259" key="10">
    <source>
        <dbReference type="PROSITE" id="PS51012"/>
    </source>
</evidence>
<keyword evidence="3" id="KW-0813">Transport</keyword>
<protein>
    <submittedName>
        <fullName evidence="11">ABC-type transporter, permease component</fullName>
    </submittedName>
</protein>
<keyword evidence="6 9" id="KW-1133">Transmembrane helix</keyword>